<evidence type="ECO:0000256" key="5">
    <source>
        <dbReference type="SAM" id="Coils"/>
    </source>
</evidence>
<dbReference type="PANTHER" id="PTHR12428:SF66">
    <property type="entry name" value="MITOCHONDRIAL INNER MEMBRANE PROTEIN OXA1L"/>
    <property type="match status" value="1"/>
</dbReference>
<accession>A0AAV5WC18</accession>
<name>A0AAV5WC18_9BILA</name>
<evidence type="ECO:0000256" key="4">
    <source>
        <dbReference type="ARBA" id="ARBA00023136"/>
    </source>
</evidence>
<comment type="subcellular location">
    <subcellularLocation>
        <location evidence="1">Membrane</location>
        <topology evidence="1">Multi-pass membrane protein</topology>
    </subcellularLocation>
</comment>
<reference evidence="6" key="1">
    <citation type="submission" date="2023-10" db="EMBL/GenBank/DDBJ databases">
        <title>Genome assembly of Pristionchus species.</title>
        <authorList>
            <person name="Yoshida K."/>
            <person name="Sommer R.J."/>
        </authorList>
    </citation>
    <scope>NUCLEOTIDE SEQUENCE</scope>
    <source>
        <strain evidence="6">RS5133</strain>
    </source>
</reference>
<evidence type="ECO:0000256" key="2">
    <source>
        <dbReference type="ARBA" id="ARBA00022692"/>
    </source>
</evidence>
<dbReference type="PANTHER" id="PTHR12428">
    <property type="entry name" value="OXA1"/>
    <property type="match status" value="1"/>
</dbReference>
<dbReference type="GO" id="GO:0032977">
    <property type="term" value="F:membrane insertase activity"/>
    <property type="evidence" value="ECO:0007669"/>
    <property type="project" value="InterPro"/>
</dbReference>
<dbReference type="Proteomes" id="UP001432322">
    <property type="component" value="Unassembled WGS sequence"/>
</dbReference>
<gene>
    <name evidence="6" type="ORF">PFISCL1PPCAC_19844</name>
</gene>
<evidence type="ECO:0000256" key="1">
    <source>
        <dbReference type="ARBA" id="ARBA00004141"/>
    </source>
</evidence>
<evidence type="ECO:0000256" key="3">
    <source>
        <dbReference type="ARBA" id="ARBA00022989"/>
    </source>
</evidence>
<dbReference type="InterPro" id="IPR001708">
    <property type="entry name" value="YidC/ALB3/OXA1/COX18"/>
</dbReference>
<evidence type="ECO:0000313" key="6">
    <source>
        <dbReference type="EMBL" id="GMT28547.1"/>
    </source>
</evidence>
<feature type="coiled-coil region" evidence="5">
    <location>
        <begin position="133"/>
        <end position="160"/>
    </location>
</feature>
<dbReference type="EMBL" id="BTSY01000005">
    <property type="protein sequence ID" value="GMT28547.1"/>
    <property type="molecule type" value="Genomic_DNA"/>
</dbReference>
<feature type="non-terminal residue" evidence="6">
    <location>
        <position position="1"/>
    </location>
</feature>
<keyword evidence="2" id="KW-0812">Transmembrane</keyword>
<keyword evidence="7" id="KW-1185">Reference proteome</keyword>
<proteinExistence type="predicted"/>
<comment type="caution">
    <text evidence="6">The sequence shown here is derived from an EMBL/GenBank/DDBJ whole genome shotgun (WGS) entry which is preliminary data.</text>
</comment>
<keyword evidence="4" id="KW-0472">Membrane</keyword>
<dbReference type="AlphaFoldDB" id="A0AAV5WC18"/>
<keyword evidence="3" id="KW-1133">Transmembrane helix</keyword>
<keyword evidence="5" id="KW-0175">Coiled coil</keyword>
<organism evidence="6 7">
    <name type="scientific">Pristionchus fissidentatus</name>
    <dbReference type="NCBI Taxonomy" id="1538716"/>
    <lineage>
        <taxon>Eukaryota</taxon>
        <taxon>Metazoa</taxon>
        <taxon>Ecdysozoa</taxon>
        <taxon>Nematoda</taxon>
        <taxon>Chromadorea</taxon>
        <taxon>Rhabditida</taxon>
        <taxon>Rhabditina</taxon>
        <taxon>Diplogasteromorpha</taxon>
        <taxon>Diplogasteroidea</taxon>
        <taxon>Neodiplogasteridae</taxon>
        <taxon>Pristionchus</taxon>
    </lineage>
</organism>
<evidence type="ECO:0000313" key="7">
    <source>
        <dbReference type="Proteomes" id="UP001432322"/>
    </source>
</evidence>
<protein>
    <submittedName>
        <fullName evidence="6">Uncharacterized protein</fullName>
    </submittedName>
</protein>
<feature type="non-terminal residue" evidence="6">
    <location>
        <position position="173"/>
    </location>
</feature>
<dbReference type="GO" id="GO:0005743">
    <property type="term" value="C:mitochondrial inner membrane"/>
    <property type="evidence" value="ECO:0007669"/>
    <property type="project" value="TreeGrafter"/>
</dbReference>
<dbReference type="GO" id="GO:0032979">
    <property type="term" value="P:protein insertion into mitochondrial inner membrane from matrix"/>
    <property type="evidence" value="ECO:0007669"/>
    <property type="project" value="TreeGrafter"/>
</dbReference>
<sequence length="173" mass="19595">SMMSVPRALSSARLFSRLRLKNVAALTSQHRSASTKDHMFNSMNDANIDIPSIPCPPSPSLSLDELVQSGQSVLGELGLVSWWKPSSYFRMALEGIHVHADIPWWLTIVSATVALRLALIAVPIMSQRLVAKQSMYKKELDEFRERQEDAKREGNNMLQQQIFLEQRDFLKAK</sequence>